<gene>
    <name evidence="4" type="ORF">AMD01_00990</name>
</gene>
<sequence>MFFVTSMSVPANAQTDLTTGTENFINSALMNGNGTLATYLVEQQSIDPDFAAGRESLSESMGLMMMYLAQKGDRVTFSKYYQELKQYYLSKQTNIVYWKLSNDGNTHATMNAIIDDWRIADALFMAGEAWNNKTYIQTALDISNALNKYNQKQKHFVDFYDEQYKVNNDTISLFYIDPVALNYMVKYGVIDSTMYNRMVAVLRKSAGDGPFFPQNYNVRTKAYQYNDQVNLIEQIYTAYFRKQAGINSPAFYSFLKKEFNTNGVIYGQYDRVTRQPAVDFESNAVYGMTILYALQMNDVTFAKKVYKRMKEYEIADVKNPYYGGYVVLTPTGYDTHIFDNLFPLLAKQQLEKLY</sequence>
<dbReference type="GO" id="GO:0004553">
    <property type="term" value="F:hydrolase activity, hydrolyzing O-glycosyl compounds"/>
    <property type="evidence" value="ECO:0007669"/>
    <property type="project" value="InterPro"/>
</dbReference>
<evidence type="ECO:0000256" key="1">
    <source>
        <dbReference type="ARBA" id="ARBA00009209"/>
    </source>
</evidence>
<keyword evidence="5" id="KW-1185">Reference proteome</keyword>
<dbReference type="SUPFAM" id="SSF48208">
    <property type="entry name" value="Six-hairpin glycosidases"/>
    <property type="match status" value="1"/>
</dbReference>
<dbReference type="InterPro" id="IPR012341">
    <property type="entry name" value="6hp_glycosidase-like_sf"/>
</dbReference>
<dbReference type="Pfam" id="PF01270">
    <property type="entry name" value="Glyco_hydro_8"/>
    <property type="match status" value="1"/>
</dbReference>
<evidence type="ECO:0000256" key="3">
    <source>
        <dbReference type="ARBA" id="ARBA00023295"/>
    </source>
</evidence>
<dbReference type="InterPro" id="IPR002037">
    <property type="entry name" value="Glyco_hydro_8"/>
</dbReference>
<dbReference type="Proteomes" id="UP000037558">
    <property type="component" value="Unassembled WGS sequence"/>
</dbReference>
<accession>A0A0M0LJ13</accession>
<evidence type="ECO:0000313" key="4">
    <source>
        <dbReference type="EMBL" id="KOO50912.1"/>
    </source>
</evidence>
<evidence type="ECO:0008006" key="6">
    <source>
        <dbReference type="Google" id="ProtNLM"/>
    </source>
</evidence>
<evidence type="ECO:0000256" key="2">
    <source>
        <dbReference type="ARBA" id="ARBA00022801"/>
    </source>
</evidence>
<protein>
    <recommendedName>
        <fullName evidence="6">Cellulase</fullName>
    </recommendedName>
</protein>
<proteinExistence type="inferred from homology"/>
<keyword evidence="3" id="KW-0326">Glycosidase</keyword>
<dbReference type="Gene3D" id="1.50.10.10">
    <property type="match status" value="1"/>
</dbReference>
<name>A0A0M0LJ13_9BACI</name>
<reference evidence="5" key="1">
    <citation type="submission" date="2015-08" db="EMBL/GenBank/DDBJ databases">
        <title>Fjat-14210 dsm16467.</title>
        <authorList>
            <person name="Liu B."/>
            <person name="Wang J."/>
            <person name="Zhu Y."/>
            <person name="Liu G."/>
            <person name="Chen Q."/>
            <person name="Chen Z."/>
            <person name="Lan J."/>
            <person name="Che J."/>
            <person name="Ge C."/>
            <person name="Shi H."/>
            <person name="Pan Z."/>
            <person name="Liu X."/>
        </authorList>
    </citation>
    <scope>NUCLEOTIDE SEQUENCE [LARGE SCALE GENOMIC DNA]</scope>
    <source>
        <strain evidence="5">DSM 16467</strain>
    </source>
</reference>
<comment type="caution">
    <text evidence="4">The sequence shown here is derived from an EMBL/GenBank/DDBJ whole genome shotgun (WGS) entry which is preliminary data.</text>
</comment>
<dbReference type="AlphaFoldDB" id="A0A0M0LJ13"/>
<dbReference type="PATRIC" id="fig|284581.3.peg.445"/>
<dbReference type="InterPro" id="IPR008928">
    <property type="entry name" value="6-hairpin_glycosidase_sf"/>
</dbReference>
<comment type="similarity">
    <text evidence="1">Belongs to the glycosyl hydrolase 8 (cellulase D) family.</text>
</comment>
<dbReference type="GO" id="GO:0005975">
    <property type="term" value="P:carbohydrate metabolic process"/>
    <property type="evidence" value="ECO:0007669"/>
    <property type="project" value="InterPro"/>
</dbReference>
<keyword evidence="2" id="KW-0378">Hydrolase</keyword>
<evidence type="ECO:0000313" key="5">
    <source>
        <dbReference type="Proteomes" id="UP000037558"/>
    </source>
</evidence>
<dbReference type="STRING" id="284581.AMD01_00990"/>
<organism evidence="4 5">
    <name type="scientific">Priestia koreensis</name>
    <dbReference type="NCBI Taxonomy" id="284581"/>
    <lineage>
        <taxon>Bacteria</taxon>
        <taxon>Bacillati</taxon>
        <taxon>Bacillota</taxon>
        <taxon>Bacilli</taxon>
        <taxon>Bacillales</taxon>
        <taxon>Bacillaceae</taxon>
        <taxon>Priestia</taxon>
    </lineage>
</organism>
<dbReference type="EMBL" id="LILC01000002">
    <property type="protein sequence ID" value="KOO50912.1"/>
    <property type="molecule type" value="Genomic_DNA"/>
</dbReference>